<dbReference type="EMBL" id="JAPFFF010000004">
    <property type="protein sequence ID" value="KAK8893043.1"/>
    <property type="molecule type" value="Genomic_DNA"/>
</dbReference>
<reference evidence="1 2" key="1">
    <citation type="submission" date="2024-04" db="EMBL/GenBank/DDBJ databases">
        <title>Tritrichomonas musculus Genome.</title>
        <authorList>
            <person name="Alves-Ferreira E."/>
            <person name="Grigg M."/>
            <person name="Lorenzi H."/>
            <person name="Galac M."/>
        </authorList>
    </citation>
    <scope>NUCLEOTIDE SEQUENCE [LARGE SCALE GENOMIC DNA]</scope>
    <source>
        <strain evidence="1 2">EAF2021</strain>
    </source>
</reference>
<sequence length="221" mass="26341">MITNVFSIISKKISKNILQINKFLKFSKKIKEFSYFFFKKKIITIDESIVSQIGCDQYFTLEIKPFLTEKFISKYINSKSYIDDDEFIVKEMMEEVPNEFYEKREEGENDSHLCELIRKDDVKEFSAYANRQNISFDKNIKNSTFETNHFLYYPSGICLNIIGKIYFNLVEYTAFFGSISITNYMRINWEVELTPFMWLSAIHSQNAELIKYLEKKFSNQI</sequence>
<evidence type="ECO:0008006" key="3">
    <source>
        <dbReference type="Google" id="ProtNLM"/>
    </source>
</evidence>
<proteinExistence type="predicted"/>
<evidence type="ECO:0000313" key="2">
    <source>
        <dbReference type="Proteomes" id="UP001470230"/>
    </source>
</evidence>
<name>A0ABR2KQD7_9EUKA</name>
<comment type="caution">
    <text evidence="1">The sequence shown here is derived from an EMBL/GenBank/DDBJ whole genome shotgun (WGS) entry which is preliminary data.</text>
</comment>
<protein>
    <recommendedName>
        <fullName evidence="3">DUF3447 domain-containing protein</fullName>
    </recommendedName>
</protein>
<accession>A0ABR2KQD7</accession>
<dbReference type="Proteomes" id="UP001470230">
    <property type="component" value="Unassembled WGS sequence"/>
</dbReference>
<organism evidence="1 2">
    <name type="scientific">Tritrichomonas musculus</name>
    <dbReference type="NCBI Taxonomy" id="1915356"/>
    <lineage>
        <taxon>Eukaryota</taxon>
        <taxon>Metamonada</taxon>
        <taxon>Parabasalia</taxon>
        <taxon>Tritrichomonadida</taxon>
        <taxon>Tritrichomonadidae</taxon>
        <taxon>Tritrichomonas</taxon>
    </lineage>
</organism>
<keyword evidence="2" id="KW-1185">Reference proteome</keyword>
<evidence type="ECO:0000313" key="1">
    <source>
        <dbReference type="EMBL" id="KAK8893043.1"/>
    </source>
</evidence>
<gene>
    <name evidence="1" type="ORF">M9Y10_030302</name>
</gene>